<name>A0A9W4T2T4_9GLOM</name>
<comment type="caution">
    <text evidence="2">The sequence shown here is derived from an EMBL/GenBank/DDBJ whole genome shotgun (WGS) entry which is preliminary data.</text>
</comment>
<dbReference type="EMBL" id="CAMKVN010005998">
    <property type="protein sequence ID" value="CAI2189724.1"/>
    <property type="molecule type" value="Genomic_DNA"/>
</dbReference>
<reference evidence="2" key="1">
    <citation type="submission" date="2022-08" db="EMBL/GenBank/DDBJ databases">
        <authorList>
            <person name="Kallberg Y."/>
            <person name="Tangrot J."/>
            <person name="Rosling A."/>
        </authorList>
    </citation>
    <scope>NUCLEOTIDE SEQUENCE</scope>
    <source>
        <strain evidence="2">Wild A</strain>
    </source>
</reference>
<organism evidence="2 3">
    <name type="scientific">Funneliformis geosporum</name>
    <dbReference type="NCBI Taxonomy" id="1117311"/>
    <lineage>
        <taxon>Eukaryota</taxon>
        <taxon>Fungi</taxon>
        <taxon>Fungi incertae sedis</taxon>
        <taxon>Mucoromycota</taxon>
        <taxon>Glomeromycotina</taxon>
        <taxon>Glomeromycetes</taxon>
        <taxon>Glomerales</taxon>
        <taxon>Glomeraceae</taxon>
        <taxon>Funneliformis</taxon>
    </lineage>
</organism>
<evidence type="ECO:0000313" key="2">
    <source>
        <dbReference type="EMBL" id="CAI2189724.1"/>
    </source>
</evidence>
<dbReference type="AlphaFoldDB" id="A0A9W4T2T4"/>
<feature type="non-terminal residue" evidence="2">
    <location>
        <position position="1"/>
    </location>
</feature>
<sequence length="51" mass="5723">SIDSVYDDNVTLCYEQQSSSSSKRPKQIPKELPKKSSTIETPLSSDLCILY</sequence>
<gene>
    <name evidence="2" type="ORF">FWILDA_LOCUS14222</name>
</gene>
<feature type="region of interest" description="Disordered" evidence="1">
    <location>
        <begin position="15"/>
        <end position="39"/>
    </location>
</feature>
<evidence type="ECO:0000256" key="1">
    <source>
        <dbReference type="SAM" id="MobiDB-lite"/>
    </source>
</evidence>
<accession>A0A9W4T2T4</accession>
<protein>
    <submittedName>
        <fullName evidence="2">9961_t:CDS:1</fullName>
    </submittedName>
</protein>
<dbReference type="Proteomes" id="UP001153678">
    <property type="component" value="Unassembled WGS sequence"/>
</dbReference>
<keyword evidence="3" id="KW-1185">Reference proteome</keyword>
<proteinExistence type="predicted"/>
<evidence type="ECO:0000313" key="3">
    <source>
        <dbReference type="Proteomes" id="UP001153678"/>
    </source>
</evidence>